<keyword evidence="1" id="KW-0472">Membrane</keyword>
<dbReference type="AlphaFoldDB" id="A0AAE0S8C9"/>
<gene>
    <name evidence="2" type="ORF">CHS0354_034399</name>
</gene>
<reference evidence="2" key="2">
    <citation type="journal article" date="2021" name="Genome Biol. Evol.">
        <title>Developing a high-quality reference genome for a parasitic bivalve with doubly uniparental inheritance (Bivalvia: Unionida).</title>
        <authorList>
            <person name="Smith C.H."/>
        </authorList>
    </citation>
    <scope>NUCLEOTIDE SEQUENCE</scope>
    <source>
        <strain evidence="2">CHS0354</strain>
        <tissue evidence="2">Mantle</tissue>
    </source>
</reference>
<keyword evidence="3" id="KW-1185">Reference proteome</keyword>
<sequence>MSNDKSKLHFYSYIVVCLIVIVVSSLGAVHDGEGAAKDCPSEDYFIMTSYERTFQPEEPYTRNPWLFSNCSVQSFMALLSS</sequence>
<protein>
    <submittedName>
        <fullName evidence="2">Uncharacterized protein</fullName>
    </submittedName>
</protein>
<feature type="non-terminal residue" evidence="2">
    <location>
        <position position="81"/>
    </location>
</feature>
<evidence type="ECO:0000313" key="3">
    <source>
        <dbReference type="Proteomes" id="UP001195483"/>
    </source>
</evidence>
<dbReference type="Gene3D" id="3.40.390.10">
    <property type="entry name" value="Collagenase (Catalytic Domain)"/>
    <property type="match status" value="1"/>
</dbReference>
<feature type="transmembrane region" description="Helical" evidence="1">
    <location>
        <begin position="12"/>
        <end position="30"/>
    </location>
</feature>
<evidence type="ECO:0000256" key="1">
    <source>
        <dbReference type="SAM" id="Phobius"/>
    </source>
</evidence>
<evidence type="ECO:0000313" key="2">
    <source>
        <dbReference type="EMBL" id="KAK3587255.1"/>
    </source>
</evidence>
<accession>A0AAE0S8C9</accession>
<name>A0AAE0S8C9_9BIVA</name>
<comment type="caution">
    <text evidence="2">The sequence shown here is derived from an EMBL/GenBank/DDBJ whole genome shotgun (WGS) entry which is preliminary data.</text>
</comment>
<reference evidence="2" key="1">
    <citation type="journal article" date="2021" name="Genome Biol. Evol.">
        <title>A High-Quality Reference Genome for a Parasitic Bivalve with Doubly Uniparental Inheritance (Bivalvia: Unionida).</title>
        <authorList>
            <person name="Smith C.H."/>
        </authorList>
    </citation>
    <scope>NUCLEOTIDE SEQUENCE</scope>
    <source>
        <strain evidence="2">CHS0354</strain>
    </source>
</reference>
<proteinExistence type="predicted"/>
<keyword evidence="1" id="KW-0812">Transmembrane</keyword>
<dbReference type="EMBL" id="JAEAOA010002018">
    <property type="protein sequence ID" value="KAK3587255.1"/>
    <property type="molecule type" value="Genomic_DNA"/>
</dbReference>
<dbReference type="Proteomes" id="UP001195483">
    <property type="component" value="Unassembled WGS sequence"/>
</dbReference>
<reference evidence="2" key="3">
    <citation type="submission" date="2023-05" db="EMBL/GenBank/DDBJ databases">
        <authorList>
            <person name="Smith C.H."/>
        </authorList>
    </citation>
    <scope>NUCLEOTIDE SEQUENCE</scope>
    <source>
        <strain evidence="2">CHS0354</strain>
        <tissue evidence="2">Mantle</tissue>
    </source>
</reference>
<dbReference type="InterPro" id="IPR024079">
    <property type="entry name" value="MetalloPept_cat_dom_sf"/>
</dbReference>
<organism evidence="2 3">
    <name type="scientific">Potamilus streckersoni</name>
    <dbReference type="NCBI Taxonomy" id="2493646"/>
    <lineage>
        <taxon>Eukaryota</taxon>
        <taxon>Metazoa</taxon>
        <taxon>Spiralia</taxon>
        <taxon>Lophotrochozoa</taxon>
        <taxon>Mollusca</taxon>
        <taxon>Bivalvia</taxon>
        <taxon>Autobranchia</taxon>
        <taxon>Heteroconchia</taxon>
        <taxon>Palaeoheterodonta</taxon>
        <taxon>Unionida</taxon>
        <taxon>Unionoidea</taxon>
        <taxon>Unionidae</taxon>
        <taxon>Ambleminae</taxon>
        <taxon>Lampsilini</taxon>
        <taxon>Potamilus</taxon>
    </lineage>
</organism>
<keyword evidence="1" id="KW-1133">Transmembrane helix</keyword>
<dbReference type="SUPFAM" id="SSF55486">
    <property type="entry name" value="Metalloproteases ('zincins'), catalytic domain"/>
    <property type="match status" value="1"/>
</dbReference>
<dbReference type="GO" id="GO:0008237">
    <property type="term" value="F:metallopeptidase activity"/>
    <property type="evidence" value="ECO:0007669"/>
    <property type="project" value="InterPro"/>
</dbReference>